<name>A0ABT6YK76_9BACT</name>
<evidence type="ECO:0000313" key="1">
    <source>
        <dbReference type="EMBL" id="MDI9863992.1"/>
    </source>
</evidence>
<keyword evidence="2" id="KW-1185">Reference proteome</keyword>
<organism evidence="1 2">
    <name type="scientific">Flectobacillus longus</name>
    <dbReference type="NCBI Taxonomy" id="2984207"/>
    <lineage>
        <taxon>Bacteria</taxon>
        <taxon>Pseudomonadati</taxon>
        <taxon>Bacteroidota</taxon>
        <taxon>Cytophagia</taxon>
        <taxon>Cytophagales</taxon>
        <taxon>Flectobacillaceae</taxon>
        <taxon>Flectobacillus</taxon>
    </lineage>
</organism>
<proteinExistence type="predicted"/>
<sequence>MNEVSLETVYQLAIEKFNDCEDCQEIHKMVNEVFESLDNCTGVFKNLGTNVQTSLTAPKNYVGRVFKIPSSKSKKYY</sequence>
<dbReference type="Proteomes" id="UP001236569">
    <property type="component" value="Unassembled WGS sequence"/>
</dbReference>
<protein>
    <submittedName>
        <fullName evidence="1">Uncharacterized protein</fullName>
    </submittedName>
</protein>
<dbReference type="EMBL" id="JASHID010000003">
    <property type="protein sequence ID" value="MDI9863992.1"/>
    <property type="molecule type" value="Genomic_DNA"/>
</dbReference>
<dbReference type="RefSeq" id="WP_283369226.1">
    <property type="nucleotide sequence ID" value="NZ_JASHID010000003.1"/>
</dbReference>
<reference evidence="1 2" key="1">
    <citation type="submission" date="2023-05" db="EMBL/GenBank/DDBJ databases">
        <title>Novel species of genus Flectobacillus isolated from stream in China.</title>
        <authorList>
            <person name="Lu H."/>
        </authorList>
    </citation>
    <scope>NUCLEOTIDE SEQUENCE [LARGE SCALE GENOMIC DNA]</scope>
    <source>
        <strain evidence="1 2">DC10W</strain>
    </source>
</reference>
<evidence type="ECO:0000313" key="2">
    <source>
        <dbReference type="Proteomes" id="UP001236569"/>
    </source>
</evidence>
<comment type="caution">
    <text evidence="1">The sequence shown here is derived from an EMBL/GenBank/DDBJ whole genome shotgun (WGS) entry which is preliminary data.</text>
</comment>
<gene>
    <name evidence="1" type="ORF">QM480_06635</name>
</gene>
<accession>A0ABT6YK76</accession>